<dbReference type="PANTHER" id="PTHR36836">
    <property type="entry name" value="COLANIC ACID BIOSYNTHESIS PROTEIN WCAK"/>
    <property type="match status" value="1"/>
</dbReference>
<protein>
    <submittedName>
        <fullName evidence="2">Colanic acid biosynthesis protein</fullName>
    </submittedName>
</protein>
<evidence type="ECO:0000313" key="3">
    <source>
        <dbReference type="Proteomes" id="UP000306509"/>
    </source>
</evidence>
<sequence>MKIVLSGGWSYGNIGDEAIARCTIYLLKNFFPRNNLTIYSYDPQNFYYHHEMKSLESVHKKVDRCGLNTLSGIEEVLREPKAFLLDEFSDSLDESTLFVMAGGGYFNDRWKRQFIARILEIEIAKRKEAKIAIIGQSIGPITSAVNRRYFKTAMNACDYINVRDKDTFNLIRKFLPDKDVTLGIDTAIIISDTYISGKEQKKPVINVMAAGYSKYTAIQGDFIQNRFFNKLISRITLKYYVYSFKMKKIIKLLSYGQKFKIRFVMSTNWYFDLNFTKKIAKNLPDKDYEIIINPKVNELCRYLSEGQVMISSKMHPVIISASYNIESIAISYNFKIDNFMEAIGCQDNCYRNDRLAIENLVNKIPLICSNENKEFEQKVKDWKKNVYSMAEQMAAMFGESR</sequence>
<name>A0A4V6YR27_9FIRM</name>
<comment type="caution">
    <text evidence="2">The sequence shown here is derived from an EMBL/GenBank/DDBJ whole genome shotgun (WGS) entry which is preliminary data.</text>
</comment>
<reference evidence="2 3" key="1">
    <citation type="journal article" date="2019" name="Anaerobe">
        <title>Detection of Robinsoniella peoriensis in multiple bone samples of a trauma patient.</title>
        <authorList>
            <person name="Schrottner P."/>
            <person name="Hartwich K."/>
            <person name="Bunk B."/>
            <person name="Schober I."/>
            <person name="Helbig S."/>
            <person name="Rudolph W.W."/>
            <person name="Gunzer F."/>
        </authorList>
    </citation>
    <scope>NUCLEOTIDE SEQUENCE [LARGE SCALE GENOMIC DNA]</scope>
    <source>
        <strain evidence="2 3">DSM 106044</strain>
    </source>
</reference>
<keyword evidence="3" id="KW-1185">Reference proteome</keyword>
<dbReference type="Proteomes" id="UP000306509">
    <property type="component" value="Unassembled WGS sequence"/>
</dbReference>
<evidence type="ECO:0000259" key="1">
    <source>
        <dbReference type="Pfam" id="PF04230"/>
    </source>
</evidence>
<evidence type="ECO:0000313" key="2">
    <source>
        <dbReference type="EMBL" id="TLC99487.1"/>
    </source>
</evidence>
<accession>A0A4V6YR27</accession>
<dbReference type="STRING" id="180332.GCA_000797495_01133"/>
<gene>
    <name evidence="2" type="ORF">DSM106044_03690</name>
</gene>
<dbReference type="PANTHER" id="PTHR36836:SF1">
    <property type="entry name" value="COLANIC ACID BIOSYNTHESIS PROTEIN WCAK"/>
    <property type="match status" value="1"/>
</dbReference>
<organism evidence="2 3">
    <name type="scientific">Robinsoniella peoriensis</name>
    <dbReference type="NCBI Taxonomy" id="180332"/>
    <lineage>
        <taxon>Bacteria</taxon>
        <taxon>Bacillati</taxon>
        <taxon>Bacillota</taxon>
        <taxon>Clostridia</taxon>
        <taxon>Lachnospirales</taxon>
        <taxon>Lachnospiraceae</taxon>
        <taxon>Robinsoniella</taxon>
    </lineage>
</organism>
<dbReference type="AlphaFoldDB" id="A0A4V6YR27"/>
<dbReference type="Pfam" id="PF04230">
    <property type="entry name" value="PS_pyruv_trans"/>
    <property type="match status" value="1"/>
</dbReference>
<dbReference type="InterPro" id="IPR007345">
    <property type="entry name" value="Polysacch_pyruvyl_Trfase"/>
</dbReference>
<dbReference type="RefSeq" id="WP_027292248.1">
    <property type="nucleotide sequence ID" value="NZ_QGQD01000069.1"/>
</dbReference>
<proteinExistence type="predicted"/>
<feature type="domain" description="Polysaccharide pyruvyl transferase" evidence="1">
    <location>
        <begin position="13"/>
        <end position="333"/>
    </location>
</feature>
<dbReference type="EMBL" id="QGQD01000069">
    <property type="protein sequence ID" value="TLC99487.1"/>
    <property type="molecule type" value="Genomic_DNA"/>
</dbReference>